<sequence>MELPIKPNSNLVTTVQRFFKPFLNTQIKQDKRFIMPLYEVEKLLHQHYVTLDPVEITFEYYDSQQEIEQKTVLANVVSTVQHNRRIAISEVNSKRSYILSLEQILTASANAA</sequence>
<name>A0A5R9DVF9_9LACT</name>
<reference evidence="1 2" key="1">
    <citation type="submission" date="2019-05" db="EMBL/GenBank/DDBJ databases">
        <title>The metagenome of a microbial culture collection derived from dairy environment covers the genomic content of the human microbiome.</title>
        <authorList>
            <person name="Roder T."/>
            <person name="Wuthrich D."/>
            <person name="Sattari Z."/>
            <person name="Von Ah U."/>
            <person name="Bar C."/>
            <person name="Ronchi F."/>
            <person name="Macpherson A.J."/>
            <person name="Ganal-Vonarburg S.C."/>
            <person name="Bruggmann R."/>
            <person name="Vergeres G."/>
        </authorList>
    </citation>
    <scope>NUCLEOTIDE SEQUENCE [LARGE SCALE GENOMIC DNA]</scope>
    <source>
        <strain evidence="1 2">FAM 24227</strain>
    </source>
</reference>
<organism evidence="1 2">
    <name type="scientific">Ruoffia tabacinasalis</name>
    <dbReference type="NCBI Taxonomy" id="87458"/>
    <lineage>
        <taxon>Bacteria</taxon>
        <taxon>Bacillati</taxon>
        <taxon>Bacillota</taxon>
        <taxon>Bacilli</taxon>
        <taxon>Lactobacillales</taxon>
        <taxon>Aerococcaceae</taxon>
        <taxon>Ruoffia</taxon>
    </lineage>
</organism>
<accession>A0A5R9DVF9</accession>
<dbReference type="Proteomes" id="UP000306420">
    <property type="component" value="Unassembled WGS sequence"/>
</dbReference>
<dbReference type="AlphaFoldDB" id="A0A5R9DVF9"/>
<dbReference type="EMBL" id="VBSP01000039">
    <property type="protein sequence ID" value="TLQ40038.1"/>
    <property type="molecule type" value="Genomic_DNA"/>
</dbReference>
<evidence type="ECO:0000313" key="2">
    <source>
        <dbReference type="Proteomes" id="UP000306420"/>
    </source>
</evidence>
<dbReference type="RefSeq" id="WP_138405142.1">
    <property type="nucleotide sequence ID" value="NZ_VBSP01000039.1"/>
</dbReference>
<proteinExistence type="predicted"/>
<protein>
    <submittedName>
        <fullName evidence="1">Uncharacterized protein</fullName>
    </submittedName>
</protein>
<dbReference type="OrthoDB" id="2139609at2"/>
<comment type="caution">
    <text evidence="1">The sequence shown here is derived from an EMBL/GenBank/DDBJ whole genome shotgun (WGS) entry which is preliminary data.</text>
</comment>
<evidence type="ECO:0000313" key="1">
    <source>
        <dbReference type="EMBL" id="TLQ40038.1"/>
    </source>
</evidence>
<gene>
    <name evidence="1" type="ORF">FEZ33_09460</name>
</gene>